<dbReference type="AlphaFoldDB" id="A0A2V5IFW7"/>
<keyword evidence="3" id="KW-1185">Reference proteome</keyword>
<dbReference type="Pfam" id="PF00651">
    <property type="entry name" value="BTB"/>
    <property type="match status" value="1"/>
</dbReference>
<dbReference type="Proteomes" id="UP000249829">
    <property type="component" value="Unassembled WGS sequence"/>
</dbReference>
<evidence type="ECO:0000313" key="2">
    <source>
        <dbReference type="EMBL" id="PYI22857.1"/>
    </source>
</evidence>
<reference evidence="2 3" key="1">
    <citation type="submission" date="2018-02" db="EMBL/GenBank/DDBJ databases">
        <title>The genomes of Aspergillus section Nigri reveals drivers in fungal speciation.</title>
        <authorList>
            <consortium name="DOE Joint Genome Institute"/>
            <person name="Vesth T.C."/>
            <person name="Nybo J."/>
            <person name="Theobald S."/>
            <person name="Brandl J."/>
            <person name="Frisvad J.C."/>
            <person name="Nielsen K.F."/>
            <person name="Lyhne E.K."/>
            <person name="Kogle M.E."/>
            <person name="Kuo A."/>
            <person name="Riley R."/>
            <person name="Clum A."/>
            <person name="Nolan M."/>
            <person name="Lipzen A."/>
            <person name="Salamov A."/>
            <person name="Henrissat B."/>
            <person name="Wiebenga A."/>
            <person name="De vries R.P."/>
            <person name="Grigoriev I.V."/>
            <person name="Mortensen U.H."/>
            <person name="Andersen M.R."/>
            <person name="Baker S.E."/>
        </authorList>
    </citation>
    <scope>NUCLEOTIDE SEQUENCE [LARGE SCALE GENOMIC DNA]</scope>
    <source>
        <strain evidence="2 3">CBS 115571</strain>
    </source>
</reference>
<sequence>MSTSKDQPEPQTAKKDTFAEMLLPLYHGPQVTVRLGPTGPTYMLSKALLCKKSTYFLKMFEGNYAEASTSYVTLQEDATTFKPSFELFIEWLYLGKFTLPEEDRASQISCLLNLARFADMSVIDELTDLVARSIEQIITEDPDVKKKREAPTVSKYGTSNVRHLTTRHVRMVGGLPTGNAVRRVLIIALVEPYLRAECFIPTFADRIVQYPNLAFDLLTEVRQTMLAAVPRAGKIWIKDPLTQIEVSLK</sequence>
<dbReference type="PANTHER" id="PTHR47843">
    <property type="entry name" value="BTB DOMAIN-CONTAINING PROTEIN-RELATED"/>
    <property type="match status" value="1"/>
</dbReference>
<dbReference type="SMART" id="SM00225">
    <property type="entry name" value="BTB"/>
    <property type="match status" value="1"/>
</dbReference>
<evidence type="ECO:0000313" key="3">
    <source>
        <dbReference type="Proteomes" id="UP000249829"/>
    </source>
</evidence>
<feature type="domain" description="BTB" evidence="1">
    <location>
        <begin position="29"/>
        <end position="101"/>
    </location>
</feature>
<dbReference type="InterPro" id="IPR000210">
    <property type="entry name" value="BTB/POZ_dom"/>
</dbReference>
<name>A0A2V5IFW7_ASPV1</name>
<dbReference type="PANTHER" id="PTHR47843:SF2">
    <property type="entry name" value="BTB DOMAIN-CONTAINING PROTEIN"/>
    <property type="match status" value="1"/>
</dbReference>
<dbReference type="OMA" id="EQAVTMH"/>
<protein>
    <recommendedName>
        <fullName evidence="1">BTB domain-containing protein</fullName>
    </recommendedName>
</protein>
<accession>A0A2V5IFW7</accession>
<proteinExistence type="predicted"/>
<dbReference type="SUPFAM" id="SSF54695">
    <property type="entry name" value="POZ domain"/>
    <property type="match status" value="1"/>
</dbReference>
<dbReference type="EMBL" id="KZ825108">
    <property type="protein sequence ID" value="PYI22857.1"/>
    <property type="molecule type" value="Genomic_DNA"/>
</dbReference>
<dbReference type="Gene3D" id="3.30.710.10">
    <property type="entry name" value="Potassium Channel Kv1.1, Chain A"/>
    <property type="match status" value="1"/>
</dbReference>
<dbReference type="CDD" id="cd18186">
    <property type="entry name" value="BTB_POZ_ZBTB_KLHL-like"/>
    <property type="match status" value="1"/>
</dbReference>
<gene>
    <name evidence="2" type="ORF">BO99DRAFT_429397</name>
</gene>
<evidence type="ECO:0000259" key="1">
    <source>
        <dbReference type="PROSITE" id="PS50097"/>
    </source>
</evidence>
<dbReference type="InterPro" id="IPR011333">
    <property type="entry name" value="SKP1/BTB/POZ_sf"/>
</dbReference>
<dbReference type="PROSITE" id="PS50097">
    <property type="entry name" value="BTB"/>
    <property type="match status" value="1"/>
</dbReference>
<organism evidence="2 3">
    <name type="scientific">Aspergillus violaceofuscus (strain CBS 115571)</name>
    <dbReference type="NCBI Taxonomy" id="1450538"/>
    <lineage>
        <taxon>Eukaryota</taxon>
        <taxon>Fungi</taxon>
        <taxon>Dikarya</taxon>
        <taxon>Ascomycota</taxon>
        <taxon>Pezizomycotina</taxon>
        <taxon>Eurotiomycetes</taxon>
        <taxon>Eurotiomycetidae</taxon>
        <taxon>Eurotiales</taxon>
        <taxon>Aspergillaceae</taxon>
        <taxon>Aspergillus</taxon>
    </lineage>
</organism>